<feature type="region of interest" description="Disordered" evidence="1">
    <location>
        <begin position="667"/>
        <end position="691"/>
    </location>
</feature>
<feature type="compositionally biased region" description="Polar residues" evidence="1">
    <location>
        <begin position="679"/>
        <end position="691"/>
    </location>
</feature>
<dbReference type="PANTHER" id="PTHR12419">
    <property type="entry name" value="OTU DOMAIN CONTAINING PROTEIN"/>
    <property type="match status" value="1"/>
</dbReference>
<dbReference type="CDD" id="cd20380">
    <property type="entry name" value="Tudor_TDRD13-like"/>
    <property type="match status" value="1"/>
</dbReference>
<organism evidence="3">
    <name type="scientific">Locusta migratoria</name>
    <name type="common">Migratory locust</name>
    <dbReference type="NCBI Taxonomy" id="7004"/>
    <lineage>
        <taxon>Eukaryota</taxon>
        <taxon>Metazoa</taxon>
        <taxon>Ecdysozoa</taxon>
        <taxon>Arthropoda</taxon>
        <taxon>Hexapoda</taxon>
        <taxon>Insecta</taxon>
        <taxon>Pterygota</taxon>
        <taxon>Neoptera</taxon>
        <taxon>Polyneoptera</taxon>
        <taxon>Orthoptera</taxon>
        <taxon>Caelifera</taxon>
        <taxon>Acrididea</taxon>
        <taxon>Acridomorpha</taxon>
        <taxon>Acridoidea</taxon>
        <taxon>Acrididae</taxon>
        <taxon>Oedipodinae</taxon>
        <taxon>Locusta</taxon>
    </lineage>
</organism>
<protein>
    <submittedName>
        <fullName evidence="3">Tudor domain-containing protein Tdr28</fullName>
    </submittedName>
</protein>
<dbReference type="InterPro" id="IPR050704">
    <property type="entry name" value="Peptidase_C85-like"/>
</dbReference>
<dbReference type="SUPFAM" id="SSF54001">
    <property type="entry name" value="Cysteine proteinases"/>
    <property type="match status" value="1"/>
</dbReference>
<dbReference type="PANTHER" id="PTHR12419:SF115">
    <property type="entry name" value="PROTEIN OVARIAN TUMOR LOCUS-RELATED"/>
    <property type="match status" value="1"/>
</dbReference>
<dbReference type="Gene3D" id="3.90.70.80">
    <property type="match status" value="1"/>
</dbReference>
<evidence type="ECO:0000256" key="1">
    <source>
        <dbReference type="SAM" id="MobiDB-lite"/>
    </source>
</evidence>
<dbReference type="Pfam" id="PF02338">
    <property type="entry name" value="OTU"/>
    <property type="match status" value="1"/>
</dbReference>
<dbReference type="GO" id="GO:0004843">
    <property type="term" value="F:cysteine-type deubiquitinase activity"/>
    <property type="evidence" value="ECO:0007669"/>
    <property type="project" value="TreeGrafter"/>
</dbReference>
<evidence type="ECO:0000313" key="3">
    <source>
        <dbReference type="EMBL" id="XBN89731.1"/>
    </source>
</evidence>
<dbReference type="InterPro" id="IPR003323">
    <property type="entry name" value="OTU_dom"/>
</dbReference>
<dbReference type="InterPro" id="IPR038765">
    <property type="entry name" value="Papain-like_cys_pep_sf"/>
</dbReference>
<dbReference type="InterPro" id="IPR049770">
    <property type="entry name" value="OTU_Tudor"/>
</dbReference>
<feature type="domain" description="OTU" evidence="2">
    <location>
        <begin position="43"/>
        <end position="164"/>
    </location>
</feature>
<dbReference type="EMBL" id="OR912230">
    <property type="protein sequence ID" value="XBN89731.1"/>
    <property type="molecule type" value="mRNA"/>
</dbReference>
<name>A0AAU7J948_LOCMI</name>
<accession>A0AAU7J948</accession>
<proteinExistence type="evidence at transcript level"/>
<sequence>MTVTVPRGRSLLRKPKLDSIMARRKFCAKNSDPMDQWLESHGFYRKHTARDGSCLFRAVSEQIFFTQAAHKIVRKHCTDYLLRQRMKFSKFVEGSFDDYVKKMRNVNEAGGTLELQAIAEFYRRDVHIFQQIGKPPIPLTKHGYQEQIVLCYSSETHYDSVYLNSYINNAGFCQSIVYTILYSNVFLMNDVSTAVEIMLRKSVTAKKKNFADFEETESLNVFTNSTKSETIENDELLSNMKYLIACGLVPFPYKVAKALDANIYRNVEFDAWSDMKRDKKYGILQGNELGEGVRCLVKLNPDKLLYAYIQHMEPDEGPVIVYVEDLAKMCTVEYSQLEPLPKNERPPVPQPTRRIRVRNVLQKLALNAAYDYGTKLKKTRASKPRKVKDDLCRIQSPSISSTLISPKLSLREEKRCSGDQLMTSQCHINYSNYQVANCSPSHAINFQANGSIAQLPVLGQDTSRTQDFCSSQHVSSTQILIPATTAGGYHPECSIGQERGSSTAKSPPPEPDSTTPTKPSAILTNEVTVSASETVSQTVLSPNHVACSCCPGSSCLKTNPVYVLSPSVQFVSHLPPRVSEATEDSVRTAVSGPPVKGMMGNVVQALNLVAQKSVLPDGSDLPLHDIQTLRFYYNLGCDWFRQSCLPLPVHIDSYTGSLATPAAAAVAAAAPPPPPPTSPENEVSSTVPCHSTQSYTGHLQQPVQQKFTEDTQGSSIILEHGCENSNLSSSPVHTVATGVNQPCLTVYNTQYMPVYPVDTEAQVVPISVPYFHYPVAPNIPLAITQETETKTDSLPLSQSSNSTQSVPAESSFYPGYAYYNIAASPYIVHPGALYQRSGILPQNASPKWNMPVSFHQCPQYS</sequence>
<dbReference type="GO" id="GO:0061578">
    <property type="term" value="F:K63-linked deubiquitinase activity"/>
    <property type="evidence" value="ECO:0007669"/>
    <property type="project" value="TreeGrafter"/>
</dbReference>
<feature type="region of interest" description="Disordered" evidence="1">
    <location>
        <begin position="491"/>
        <end position="521"/>
    </location>
</feature>
<dbReference type="GO" id="GO:0016579">
    <property type="term" value="P:protein deubiquitination"/>
    <property type="evidence" value="ECO:0007669"/>
    <property type="project" value="TreeGrafter"/>
</dbReference>
<evidence type="ECO:0000259" key="2">
    <source>
        <dbReference type="PROSITE" id="PS50802"/>
    </source>
</evidence>
<dbReference type="PROSITE" id="PS50802">
    <property type="entry name" value="OTU"/>
    <property type="match status" value="1"/>
</dbReference>
<reference evidence="3" key="1">
    <citation type="submission" date="2023-12" db="EMBL/GenBank/DDBJ databases">
        <title>Identification and Expression Profile Analysis of Tudor Family Genes in Locusta migratoria, and Functional Characterization of LmTdr7.</title>
        <authorList>
            <person name="Deng S."/>
            <person name="Wang J."/>
            <person name="Ma E."/>
            <person name="Zhang J."/>
            <person name="Xing S."/>
        </authorList>
    </citation>
    <scope>NUCLEOTIDE SEQUENCE</scope>
</reference>
<dbReference type="AlphaFoldDB" id="A0AAU7J948"/>